<dbReference type="Proteomes" id="UP001163046">
    <property type="component" value="Unassembled WGS sequence"/>
</dbReference>
<dbReference type="InterPro" id="IPR027417">
    <property type="entry name" value="P-loop_NTPase"/>
</dbReference>
<reference evidence="1" key="1">
    <citation type="submission" date="2023-01" db="EMBL/GenBank/DDBJ databases">
        <title>Genome assembly of the deep-sea coral Lophelia pertusa.</title>
        <authorList>
            <person name="Herrera S."/>
            <person name="Cordes E."/>
        </authorList>
    </citation>
    <scope>NUCLEOTIDE SEQUENCE</scope>
    <source>
        <strain evidence="1">USNM1676648</strain>
        <tissue evidence="1">Polyp</tissue>
    </source>
</reference>
<dbReference type="Gene3D" id="3.40.50.300">
    <property type="entry name" value="P-loop containing nucleotide triphosphate hydrolases"/>
    <property type="match status" value="1"/>
</dbReference>
<comment type="caution">
    <text evidence="1">The sequence shown here is derived from an EMBL/GenBank/DDBJ whole genome shotgun (WGS) entry which is preliminary data.</text>
</comment>
<gene>
    <name evidence="1" type="ORF">OS493_028751</name>
</gene>
<evidence type="ECO:0000313" key="2">
    <source>
        <dbReference type="Proteomes" id="UP001163046"/>
    </source>
</evidence>
<evidence type="ECO:0000313" key="1">
    <source>
        <dbReference type="EMBL" id="KAJ7326028.1"/>
    </source>
</evidence>
<keyword evidence="2" id="KW-1185">Reference proteome</keyword>
<accession>A0A9X0CF62</accession>
<protein>
    <submittedName>
        <fullName evidence="1">Uncharacterized protein</fullName>
    </submittedName>
</protein>
<dbReference type="OrthoDB" id="25620at2759"/>
<dbReference type="SUPFAM" id="SSF52540">
    <property type="entry name" value="P-loop containing nucleoside triphosphate hydrolases"/>
    <property type="match status" value="1"/>
</dbReference>
<sequence length="264" mass="30760">MLQLKDAMLNYDFQSCPRIKKESFKDLEVDDIEFIRIALIGPTGSGKTSFVAYQLYTNHGAQYFYILRKFCVDVLARYSELLESRRVPFEQGTGNKAPFTLKNISYRIKIRMVDTRGFYDSDERLMDEYLKIMSGRYKFVRVVKGAEFRSTCRWFEYNSAFVLCSYLCKNITRVTVPLFARVSQQANDPRMRDKSKYKDALQKIREALPSYAPVAVITNLDRLTDKEDKDEAFGRGVPGQRVASGEENLLHCKLRKRGWRSRPL</sequence>
<proteinExistence type="predicted"/>
<name>A0A9X0CF62_9CNID</name>
<organism evidence="1 2">
    <name type="scientific">Desmophyllum pertusum</name>
    <dbReference type="NCBI Taxonomy" id="174260"/>
    <lineage>
        <taxon>Eukaryota</taxon>
        <taxon>Metazoa</taxon>
        <taxon>Cnidaria</taxon>
        <taxon>Anthozoa</taxon>
        <taxon>Hexacorallia</taxon>
        <taxon>Scleractinia</taxon>
        <taxon>Caryophylliina</taxon>
        <taxon>Caryophylliidae</taxon>
        <taxon>Desmophyllum</taxon>
    </lineage>
</organism>
<dbReference type="EMBL" id="MU827805">
    <property type="protein sequence ID" value="KAJ7326028.1"/>
    <property type="molecule type" value="Genomic_DNA"/>
</dbReference>
<dbReference type="AlphaFoldDB" id="A0A9X0CF62"/>